<evidence type="ECO:0000256" key="1">
    <source>
        <dbReference type="SAM" id="SignalP"/>
    </source>
</evidence>
<reference evidence="3" key="3">
    <citation type="submission" date="2020-12" db="UniProtKB">
        <authorList>
            <consortium name="EnsemblPlants"/>
        </authorList>
    </citation>
    <scope>IDENTIFICATION</scope>
</reference>
<feature type="signal peptide" evidence="1">
    <location>
        <begin position="1"/>
        <end position="18"/>
    </location>
</feature>
<organism evidence="2">
    <name type="scientific">Physcomitrium patens</name>
    <name type="common">Spreading-leaved earth moss</name>
    <name type="synonym">Physcomitrella patens</name>
    <dbReference type="NCBI Taxonomy" id="3218"/>
    <lineage>
        <taxon>Eukaryota</taxon>
        <taxon>Viridiplantae</taxon>
        <taxon>Streptophyta</taxon>
        <taxon>Embryophyta</taxon>
        <taxon>Bryophyta</taxon>
        <taxon>Bryophytina</taxon>
        <taxon>Bryopsida</taxon>
        <taxon>Funariidae</taxon>
        <taxon>Funariales</taxon>
        <taxon>Funariaceae</taxon>
        <taxon>Physcomitrium</taxon>
    </lineage>
</organism>
<keyword evidence="1" id="KW-0732">Signal</keyword>
<evidence type="ECO:0000313" key="2">
    <source>
        <dbReference type="EMBL" id="PNR30628.1"/>
    </source>
</evidence>
<dbReference type="AlphaFoldDB" id="A0A2K1IMY7"/>
<dbReference type="EnsemblPlants" id="Pp3c22_9667V3.1">
    <property type="protein sequence ID" value="PAC:32904133.CDS.1"/>
    <property type="gene ID" value="Pp3c22_9667"/>
</dbReference>
<accession>A0A2K1IMY7</accession>
<keyword evidence="4" id="KW-1185">Reference proteome</keyword>
<protein>
    <recommendedName>
        <fullName evidence="5">Secreted protein</fullName>
    </recommendedName>
</protein>
<evidence type="ECO:0000313" key="3">
    <source>
        <dbReference type="EnsemblPlants" id="PAC:32904133.CDS.1"/>
    </source>
</evidence>
<evidence type="ECO:0000313" key="4">
    <source>
        <dbReference type="Proteomes" id="UP000006727"/>
    </source>
</evidence>
<feature type="chain" id="PRO_5036042742" description="Secreted protein" evidence="1">
    <location>
        <begin position="19"/>
        <end position="92"/>
    </location>
</feature>
<proteinExistence type="predicted"/>
<reference evidence="2 4" key="2">
    <citation type="journal article" date="2018" name="Plant J.">
        <title>The Physcomitrella patens chromosome-scale assembly reveals moss genome structure and evolution.</title>
        <authorList>
            <person name="Lang D."/>
            <person name="Ullrich K.K."/>
            <person name="Murat F."/>
            <person name="Fuchs J."/>
            <person name="Jenkins J."/>
            <person name="Haas F.B."/>
            <person name="Piednoel M."/>
            <person name="Gundlach H."/>
            <person name="Van Bel M."/>
            <person name="Meyberg R."/>
            <person name="Vives C."/>
            <person name="Morata J."/>
            <person name="Symeonidi A."/>
            <person name="Hiss M."/>
            <person name="Muchero W."/>
            <person name="Kamisugi Y."/>
            <person name="Saleh O."/>
            <person name="Blanc G."/>
            <person name="Decker E.L."/>
            <person name="van Gessel N."/>
            <person name="Grimwood J."/>
            <person name="Hayes R.D."/>
            <person name="Graham S.W."/>
            <person name="Gunter L.E."/>
            <person name="McDaniel S.F."/>
            <person name="Hoernstein S.N.W."/>
            <person name="Larsson A."/>
            <person name="Li F.W."/>
            <person name="Perroud P.F."/>
            <person name="Phillips J."/>
            <person name="Ranjan P."/>
            <person name="Rokshar D.S."/>
            <person name="Rothfels C.J."/>
            <person name="Schneider L."/>
            <person name="Shu S."/>
            <person name="Stevenson D.W."/>
            <person name="Thummler F."/>
            <person name="Tillich M."/>
            <person name="Villarreal Aguilar J.C."/>
            <person name="Widiez T."/>
            <person name="Wong G.K."/>
            <person name="Wymore A."/>
            <person name="Zhang Y."/>
            <person name="Zimmer A.D."/>
            <person name="Quatrano R.S."/>
            <person name="Mayer K.F.X."/>
            <person name="Goodstein D."/>
            <person name="Casacuberta J.M."/>
            <person name="Vandepoele K."/>
            <person name="Reski R."/>
            <person name="Cuming A.C."/>
            <person name="Tuskan G.A."/>
            <person name="Maumus F."/>
            <person name="Salse J."/>
            <person name="Schmutz J."/>
            <person name="Rensing S.A."/>
        </authorList>
    </citation>
    <scope>NUCLEOTIDE SEQUENCE [LARGE SCALE GENOMIC DNA]</scope>
    <source>
        <strain evidence="3 4">cv. Gransden 2004</strain>
    </source>
</reference>
<evidence type="ECO:0008006" key="5">
    <source>
        <dbReference type="Google" id="ProtNLM"/>
    </source>
</evidence>
<sequence length="92" mass="9679">MNCIQNAVLLTGLSLVLSMGLSKRQSFTLLALFKGARAHTSKHRIFFELVDGPAGPPPIHGLVGVGSSSPALDAVWLPPKLCASSEVITNVK</sequence>
<dbReference type="EMBL" id="ABEU02000022">
    <property type="protein sequence ID" value="PNR30628.1"/>
    <property type="molecule type" value="Genomic_DNA"/>
</dbReference>
<gene>
    <name evidence="2" type="ORF">PHYPA_026944</name>
</gene>
<dbReference type="Proteomes" id="UP000006727">
    <property type="component" value="Chromosome 22"/>
</dbReference>
<name>A0A2K1IMY7_PHYPA</name>
<dbReference type="Gramene" id="Pp3c22_9667V3.1">
    <property type="protein sequence ID" value="PAC:32904133.CDS.1"/>
    <property type="gene ID" value="Pp3c22_9667"/>
</dbReference>
<reference evidence="2 4" key="1">
    <citation type="journal article" date="2008" name="Science">
        <title>The Physcomitrella genome reveals evolutionary insights into the conquest of land by plants.</title>
        <authorList>
            <person name="Rensing S."/>
            <person name="Lang D."/>
            <person name="Zimmer A."/>
            <person name="Terry A."/>
            <person name="Salamov A."/>
            <person name="Shapiro H."/>
            <person name="Nishiyama T."/>
            <person name="Perroud P.-F."/>
            <person name="Lindquist E."/>
            <person name="Kamisugi Y."/>
            <person name="Tanahashi T."/>
            <person name="Sakakibara K."/>
            <person name="Fujita T."/>
            <person name="Oishi K."/>
            <person name="Shin-I T."/>
            <person name="Kuroki Y."/>
            <person name="Toyoda A."/>
            <person name="Suzuki Y."/>
            <person name="Hashimoto A."/>
            <person name="Yamaguchi K."/>
            <person name="Sugano A."/>
            <person name="Kohara Y."/>
            <person name="Fujiyama A."/>
            <person name="Anterola A."/>
            <person name="Aoki S."/>
            <person name="Ashton N."/>
            <person name="Barbazuk W.B."/>
            <person name="Barker E."/>
            <person name="Bennetzen J."/>
            <person name="Bezanilla M."/>
            <person name="Blankenship R."/>
            <person name="Cho S.H."/>
            <person name="Dutcher S."/>
            <person name="Estelle M."/>
            <person name="Fawcett J.A."/>
            <person name="Gundlach H."/>
            <person name="Hanada K."/>
            <person name="Heyl A."/>
            <person name="Hicks K.A."/>
            <person name="Hugh J."/>
            <person name="Lohr M."/>
            <person name="Mayer K."/>
            <person name="Melkozernov A."/>
            <person name="Murata T."/>
            <person name="Nelson D."/>
            <person name="Pils B."/>
            <person name="Prigge M."/>
            <person name="Reiss B."/>
            <person name="Renner T."/>
            <person name="Rombauts S."/>
            <person name="Rushton P."/>
            <person name="Sanderfoot A."/>
            <person name="Schween G."/>
            <person name="Shiu S.-H."/>
            <person name="Stueber K."/>
            <person name="Theodoulou F.L."/>
            <person name="Tu H."/>
            <person name="Van de Peer Y."/>
            <person name="Verrier P.J."/>
            <person name="Waters E."/>
            <person name="Wood A."/>
            <person name="Yang L."/>
            <person name="Cove D."/>
            <person name="Cuming A."/>
            <person name="Hasebe M."/>
            <person name="Lucas S."/>
            <person name="Mishler D.B."/>
            <person name="Reski R."/>
            <person name="Grigoriev I."/>
            <person name="Quatrano R.S."/>
            <person name="Boore J.L."/>
        </authorList>
    </citation>
    <scope>NUCLEOTIDE SEQUENCE [LARGE SCALE GENOMIC DNA]</scope>
    <source>
        <strain evidence="3 4">cv. Gransden 2004</strain>
    </source>
</reference>
<dbReference type="InParanoid" id="A0A2K1IMY7"/>